<gene>
    <name evidence="2" type="ORF">PGRI_061540</name>
</gene>
<sequence length="384" mass="42644">MCSSNTGHPAARAQEEGTTEMETRPSFAPYRTSQTSHQSNSAPPTSYSTMPSGNADSFPTNLRSHREAQSSESSSSSKAKTSMWSLKATSPVTFTPQSPASSLPSFSPESIDLGVDPTTLLTAYILDRPSSLDRLWKYLDKLKNELVSDDPPSSQYLLVRRIPADLFSALVEHHEAPKGVRATILHHEHEILYKIIPYHYHEKVSRQFDTWINNALGNMGLNFLNYDFWLGGAGRSTGRVCSKEADTAFFPGREPAAGAPIPWPSLVLEVGLSESVPQLRTDARWWYSNSDHQTQLVVLISANPNSHDADIEIWTPVINRRVGATTRGRDTHVLECTKSARLRNGVVSGNALEIDFQTLMGRPPQNPQETDLELTPCWIQRICQ</sequence>
<dbReference type="EMBL" id="LHQR01000048">
    <property type="protein sequence ID" value="KXG50187.1"/>
    <property type="molecule type" value="Genomic_DNA"/>
</dbReference>
<proteinExistence type="predicted"/>
<reference evidence="2 3" key="1">
    <citation type="journal article" date="2016" name="BMC Genomics">
        <title>Genome sequencing and secondary metabolism of the postharvest pathogen Penicillium griseofulvum.</title>
        <authorList>
            <person name="Banani H."/>
            <person name="Marcet-Houben M."/>
            <person name="Ballester A.R."/>
            <person name="Abbruscato P."/>
            <person name="Gonzalez-Candelas L."/>
            <person name="Gabaldon T."/>
            <person name="Spadaro D."/>
        </authorList>
    </citation>
    <scope>NUCLEOTIDE SEQUENCE [LARGE SCALE GENOMIC DNA]</scope>
    <source>
        <strain evidence="2 3">PG3</strain>
    </source>
</reference>
<dbReference type="OrthoDB" id="76567at2759"/>
<name>A0A135LMJ6_PENPA</name>
<accession>A0A135LMJ6</accession>
<protein>
    <submittedName>
        <fullName evidence="2">Uncharacterized protein</fullName>
    </submittedName>
</protein>
<dbReference type="AlphaFoldDB" id="A0A135LMJ6"/>
<organism evidence="2 3">
    <name type="scientific">Penicillium patulum</name>
    <name type="common">Penicillium griseofulvum</name>
    <dbReference type="NCBI Taxonomy" id="5078"/>
    <lineage>
        <taxon>Eukaryota</taxon>
        <taxon>Fungi</taxon>
        <taxon>Dikarya</taxon>
        <taxon>Ascomycota</taxon>
        <taxon>Pezizomycotina</taxon>
        <taxon>Eurotiomycetes</taxon>
        <taxon>Eurotiomycetidae</taxon>
        <taxon>Eurotiales</taxon>
        <taxon>Aspergillaceae</taxon>
        <taxon>Penicillium</taxon>
    </lineage>
</organism>
<comment type="caution">
    <text evidence="2">The sequence shown here is derived from an EMBL/GenBank/DDBJ whole genome shotgun (WGS) entry which is preliminary data.</text>
</comment>
<evidence type="ECO:0000313" key="3">
    <source>
        <dbReference type="Proteomes" id="UP000070168"/>
    </source>
</evidence>
<dbReference type="GeneID" id="63709168"/>
<dbReference type="Proteomes" id="UP000070168">
    <property type="component" value="Unassembled WGS sequence"/>
</dbReference>
<feature type="compositionally biased region" description="Polar residues" evidence="1">
    <location>
        <begin position="31"/>
        <end position="62"/>
    </location>
</feature>
<keyword evidence="3" id="KW-1185">Reference proteome</keyword>
<feature type="region of interest" description="Disordered" evidence="1">
    <location>
        <begin position="1"/>
        <end position="82"/>
    </location>
</feature>
<dbReference type="RefSeq" id="XP_040648723.1">
    <property type="nucleotide sequence ID" value="XM_040793868.1"/>
</dbReference>
<evidence type="ECO:0000256" key="1">
    <source>
        <dbReference type="SAM" id="MobiDB-lite"/>
    </source>
</evidence>
<evidence type="ECO:0000313" key="2">
    <source>
        <dbReference type="EMBL" id="KXG50187.1"/>
    </source>
</evidence>
<dbReference type="OMA" id="DADIEIW"/>